<proteinExistence type="predicted"/>
<evidence type="ECO:0000313" key="1">
    <source>
        <dbReference type="EMBL" id="OHT13565.1"/>
    </source>
</evidence>
<evidence type="ECO:0008006" key="3">
    <source>
        <dbReference type="Google" id="ProtNLM"/>
    </source>
</evidence>
<dbReference type="OrthoDB" id="10259318at2759"/>
<dbReference type="Proteomes" id="UP000179807">
    <property type="component" value="Unassembled WGS sequence"/>
</dbReference>
<protein>
    <recommendedName>
        <fullName evidence="3">LisH domain-containing protein</fullName>
    </recommendedName>
</protein>
<dbReference type="RefSeq" id="XP_068366701.1">
    <property type="nucleotide sequence ID" value="XM_068491216.1"/>
</dbReference>
<evidence type="ECO:0000313" key="2">
    <source>
        <dbReference type="Proteomes" id="UP000179807"/>
    </source>
</evidence>
<accession>A0A1J4KVM2</accession>
<gene>
    <name evidence="1" type="ORF">TRFO_03318</name>
</gene>
<keyword evidence="2" id="KW-1185">Reference proteome</keyword>
<dbReference type="EMBL" id="MLAK01000509">
    <property type="protein sequence ID" value="OHT13565.1"/>
    <property type="molecule type" value="Genomic_DNA"/>
</dbReference>
<reference evidence="1" key="1">
    <citation type="submission" date="2016-10" db="EMBL/GenBank/DDBJ databases">
        <authorList>
            <person name="Benchimol M."/>
            <person name="Almeida L.G."/>
            <person name="Vasconcelos A.T."/>
            <person name="Perreira-Neves A."/>
            <person name="Rosa I.A."/>
            <person name="Tasca T."/>
            <person name="Bogo M.R."/>
            <person name="de Souza W."/>
        </authorList>
    </citation>
    <scope>NUCLEOTIDE SEQUENCE [LARGE SCALE GENOMIC DNA]</scope>
    <source>
        <strain evidence="1">K</strain>
    </source>
</reference>
<organism evidence="1 2">
    <name type="scientific">Tritrichomonas foetus</name>
    <dbReference type="NCBI Taxonomy" id="1144522"/>
    <lineage>
        <taxon>Eukaryota</taxon>
        <taxon>Metamonada</taxon>
        <taxon>Parabasalia</taxon>
        <taxon>Tritrichomonadida</taxon>
        <taxon>Tritrichomonadidae</taxon>
        <taxon>Tritrichomonas</taxon>
    </lineage>
</organism>
<sequence length="126" mass="14252">MTKARKGISERAVERLEEKGYLMSIRAEMKAEVMKCLVEMEEQGEIPPHLRIKRYTPTDDGDYQALAFIAEFLRFHGLENSLTCLKAEVNGDIPPMRNGDRQSELAAAIAAKGQESDESDNPLFRH</sequence>
<dbReference type="GeneID" id="94825920"/>
<name>A0A1J4KVM2_9EUKA</name>
<dbReference type="AlphaFoldDB" id="A0A1J4KVM2"/>
<dbReference type="VEuPathDB" id="TrichDB:TRFO_03318"/>
<comment type="caution">
    <text evidence="1">The sequence shown here is derived from an EMBL/GenBank/DDBJ whole genome shotgun (WGS) entry which is preliminary data.</text>
</comment>